<dbReference type="SUPFAM" id="SSF53335">
    <property type="entry name" value="S-adenosyl-L-methionine-dependent methyltransferases"/>
    <property type="match status" value="1"/>
</dbReference>
<evidence type="ECO:0000313" key="2">
    <source>
        <dbReference type="Proteomes" id="UP000070299"/>
    </source>
</evidence>
<keyword evidence="2" id="KW-1185">Reference proteome</keyword>
<proteinExistence type="predicted"/>
<comment type="caution">
    <text evidence="1">The sequence shown here is derived from an EMBL/GenBank/DDBJ whole genome shotgun (WGS) entry which is preliminary data.</text>
</comment>
<evidence type="ECO:0008006" key="3">
    <source>
        <dbReference type="Google" id="ProtNLM"/>
    </source>
</evidence>
<dbReference type="EMBL" id="LSNE01000005">
    <property type="protein sequence ID" value="KXI29128.1"/>
    <property type="molecule type" value="Genomic_DNA"/>
</dbReference>
<dbReference type="CDD" id="cd02440">
    <property type="entry name" value="AdoMet_MTases"/>
    <property type="match status" value="1"/>
</dbReference>
<gene>
    <name evidence="1" type="ORF">AX660_13285</name>
</gene>
<evidence type="ECO:0000313" key="1">
    <source>
        <dbReference type="EMBL" id="KXI29128.1"/>
    </source>
</evidence>
<protein>
    <recommendedName>
        <fullName evidence="3">Methyltransferase type 12</fullName>
    </recommendedName>
</protein>
<reference evidence="2" key="1">
    <citation type="submission" date="2016-02" db="EMBL/GenBank/DDBJ databases">
        <authorList>
            <person name="Schultz-Johansen M."/>
            <person name="Glaring M.A."/>
            <person name="Bech P.K."/>
            <person name="Stougaard P."/>
        </authorList>
    </citation>
    <scope>NUCLEOTIDE SEQUENCE [LARGE SCALE GENOMIC DNA]</scope>
    <source>
        <strain evidence="2">S66</strain>
    </source>
</reference>
<dbReference type="OrthoDB" id="5642573at2"/>
<dbReference type="InterPro" id="IPR029063">
    <property type="entry name" value="SAM-dependent_MTases_sf"/>
</dbReference>
<dbReference type="Gene3D" id="3.40.50.150">
    <property type="entry name" value="Vaccinia Virus protein VP39"/>
    <property type="match status" value="1"/>
</dbReference>
<sequence length="213" mass="23642">MSEHNDYYSHGRTELVAQLPVGSDACVLELGCGSGTTSILIKKEGKARELWGIEKFPDAAARARASNALDTLLEGDLEDLIDQLPKKHFTHIIAGDVLEHVVDPWDVCNRLNACLKSEGVFICSIPNIRNLSFILALLFKKRFEYKDSGVLDRTHLRFFARKDVHDLFANTGYSNITIGPVRPKKKLSYKIGKLLFGDLLTKGFLVLAKKGGA</sequence>
<organism evidence="1 2">
    <name type="scientific">Paraglaciecola hydrolytica</name>
    <dbReference type="NCBI Taxonomy" id="1799789"/>
    <lineage>
        <taxon>Bacteria</taxon>
        <taxon>Pseudomonadati</taxon>
        <taxon>Pseudomonadota</taxon>
        <taxon>Gammaproteobacteria</taxon>
        <taxon>Alteromonadales</taxon>
        <taxon>Alteromonadaceae</taxon>
        <taxon>Paraglaciecola</taxon>
    </lineage>
</organism>
<dbReference type="PANTHER" id="PTHR43861">
    <property type="entry name" value="TRANS-ACONITATE 2-METHYLTRANSFERASE-RELATED"/>
    <property type="match status" value="1"/>
</dbReference>
<dbReference type="Proteomes" id="UP000070299">
    <property type="component" value="Unassembled WGS sequence"/>
</dbReference>
<dbReference type="RefSeq" id="WP_068376190.1">
    <property type="nucleotide sequence ID" value="NZ_LSNE01000005.1"/>
</dbReference>
<accession>A0A136A1K3</accession>
<dbReference type="AlphaFoldDB" id="A0A136A1K3"/>
<dbReference type="Pfam" id="PF13489">
    <property type="entry name" value="Methyltransf_23"/>
    <property type="match status" value="1"/>
</dbReference>
<dbReference type="STRING" id="1799789.AX660_13285"/>
<name>A0A136A1K3_9ALTE</name>